<dbReference type="InterPro" id="IPR027377">
    <property type="entry name" value="ZAR1/RTP1-5-like_Znf-3CxxC"/>
</dbReference>
<name>A0AAD9NAF4_9ANNE</name>
<dbReference type="Pfam" id="PF17180">
    <property type="entry name" value="Zn_ribbon_3CxxC_2"/>
    <property type="match status" value="1"/>
</dbReference>
<proteinExistence type="predicted"/>
<keyword evidence="7" id="KW-1185">Reference proteome</keyword>
<dbReference type="EMBL" id="JAODUP010000142">
    <property type="protein sequence ID" value="KAK2159999.1"/>
    <property type="molecule type" value="Genomic_DNA"/>
</dbReference>
<keyword evidence="3" id="KW-0862">Zinc</keyword>
<dbReference type="Pfam" id="PF23490">
    <property type="entry name" value="ZCCHC24_C"/>
    <property type="match status" value="1"/>
</dbReference>
<dbReference type="SUPFAM" id="SSF57756">
    <property type="entry name" value="Retrovirus zinc finger-like domains"/>
    <property type="match status" value="1"/>
</dbReference>
<dbReference type="Gene3D" id="4.10.60.10">
    <property type="entry name" value="Zinc finger, CCHC-type"/>
    <property type="match status" value="1"/>
</dbReference>
<gene>
    <name evidence="6" type="ORF">LSH36_142g06015</name>
</gene>
<dbReference type="Pfam" id="PF13696">
    <property type="entry name" value="zf-CCHC_2"/>
    <property type="match status" value="1"/>
</dbReference>
<dbReference type="InterPro" id="IPR033446">
    <property type="entry name" value="ZCCHC24_Znf-3CxxC"/>
</dbReference>
<dbReference type="GO" id="GO:0003676">
    <property type="term" value="F:nucleic acid binding"/>
    <property type="evidence" value="ECO:0007669"/>
    <property type="project" value="InterPro"/>
</dbReference>
<dbReference type="SMART" id="SM00343">
    <property type="entry name" value="ZnF_C2HC"/>
    <property type="match status" value="1"/>
</dbReference>
<keyword evidence="1" id="KW-0479">Metal-binding</keyword>
<sequence>MASSPGPTMAMGSMDFGIGSSSLYQPSQLLSSLNNSWVQFSDLTSENQSSTSHHGKNSTFGLGTNGFFTDSWNSSTNSFNLNNAALSSSLASLTQQQQNSLAATLSTLMSQHLPSPYGSIADITDHFNDLSLSLDRKPNKKPPNTYLCHLCFQKGHYIRDCPQARPKGEGLTPYQGKKRCFGEYKCPKCKRKWMSGNSWANMGQECIKCHINVFPHKQVGLKNAAHLKQSPSSPGLVQYSPVQRPLEKPDGLDVSDQSKVHPQHLCQKCKMLGYYCRRIN</sequence>
<organism evidence="6 7">
    <name type="scientific">Paralvinella palmiformis</name>
    <dbReference type="NCBI Taxonomy" id="53620"/>
    <lineage>
        <taxon>Eukaryota</taxon>
        <taxon>Metazoa</taxon>
        <taxon>Spiralia</taxon>
        <taxon>Lophotrochozoa</taxon>
        <taxon>Annelida</taxon>
        <taxon>Polychaeta</taxon>
        <taxon>Sedentaria</taxon>
        <taxon>Canalipalpata</taxon>
        <taxon>Terebellida</taxon>
        <taxon>Terebelliformia</taxon>
        <taxon>Alvinellidae</taxon>
        <taxon>Paralvinella</taxon>
    </lineage>
</organism>
<evidence type="ECO:0000259" key="5">
    <source>
        <dbReference type="PROSITE" id="PS50158"/>
    </source>
</evidence>
<evidence type="ECO:0000256" key="2">
    <source>
        <dbReference type="ARBA" id="ARBA00022771"/>
    </source>
</evidence>
<dbReference type="AlphaFoldDB" id="A0AAD9NAF4"/>
<evidence type="ECO:0000256" key="4">
    <source>
        <dbReference type="PROSITE-ProRule" id="PRU00047"/>
    </source>
</evidence>
<comment type="caution">
    <text evidence="6">The sequence shown here is derived from an EMBL/GenBank/DDBJ whole genome shotgun (WGS) entry which is preliminary data.</text>
</comment>
<dbReference type="InterPro" id="IPR036875">
    <property type="entry name" value="Znf_CCHC_sf"/>
</dbReference>
<protein>
    <recommendedName>
        <fullName evidence="5">CCHC-type domain-containing protein</fullName>
    </recommendedName>
</protein>
<dbReference type="InterPro" id="IPR025829">
    <property type="entry name" value="Zn_knuckle_CX2CX3GHX4C"/>
</dbReference>
<dbReference type="GO" id="GO:0008270">
    <property type="term" value="F:zinc ion binding"/>
    <property type="evidence" value="ECO:0007669"/>
    <property type="project" value="UniProtKB-KW"/>
</dbReference>
<evidence type="ECO:0000256" key="3">
    <source>
        <dbReference type="ARBA" id="ARBA00022833"/>
    </source>
</evidence>
<evidence type="ECO:0000256" key="1">
    <source>
        <dbReference type="ARBA" id="ARBA00022723"/>
    </source>
</evidence>
<dbReference type="Proteomes" id="UP001208570">
    <property type="component" value="Unassembled WGS sequence"/>
</dbReference>
<evidence type="ECO:0000313" key="6">
    <source>
        <dbReference type="EMBL" id="KAK2159999.1"/>
    </source>
</evidence>
<dbReference type="PROSITE" id="PS50158">
    <property type="entry name" value="ZF_CCHC"/>
    <property type="match status" value="1"/>
</dbReference>
<reference evidence="6" key="1">
    <citation type="journal article" date="2023" name="Mol. Biol. Evol.">
        <title>Third-Generation Sequencing Reveals the Adaptive Role of the Epigenome in Three Deep-Sea Polychaetes.</title>
        <authorList>
            <person name="Perez M."/>
            <person name="Aroh O."/>
            <person name="Sun Y."/>
            <person name="Lan Y."/>
            <person name="Juniper S.K."/>
            <person name="Young C.R."/>
            <person name="Angers B."/>
            <person name="Qian P.Y."/>
        </authorList>
    </citation>
    <scope>NUCLEOTIDE SEQUENCE</scope>
    <source>
        <strain evidence="6">P08H-3</strain>
    </source>
</reference>
<keyword evidence="2 4" id="KW-0863">Zinc-finger</keyword>
<dbReference type="InterPro" id="IPR001878">
    <property type="entry name" value="Znf_CCHC"/>
</dbReference>
<feature type="domain" description="CCHC-type" evidence="5">
    <location>
        <begin position="148"/>
        <end position="163"/>
    </location>
</feature>
<dbReference type="InterPro" id="IPR057809">
    <property type="entry name" value="ZCCHC24_C"/>
</dbReference>
<evidence type="ECO:0000313" key="7">
    <source>
        <dbReference type="Proteomes" id="UP001208570"/>
    </source>
</evidence>
<dbReference type="SMART" id="SM01328">
    <property type="entry name" value="zf-3CxxC"/>
    <property type="match status" value="1"/>
</dbReference>
<accession>A0AAD9NAF4</accession>